<feature type="transmembrane region" description="Helical" evidence="2">
    <location>
        <begin position="741"/>
        <end position="760"/>
    </location>
</feature>
<evidence type="ECO:0000313" key="5">
    <source>
        <dbReference type="EMBL" id="GII47896.1"/>
    </source>
</evidence>
<feature type="compositionally biased region" description="Low complexity" evidence="1">
    <location>
        <begin position="480"/>
        <end position="490"/>
    </location>
</feature>
<dbReference type="InterPro" id="IPR050266">
    <property type="entry name" value="AB_hydrolase_sf"/>
</dbReference>
<evidence type="ECO:0000256" key="1">
    <source>
        <dbReference type="SAM" id="MobiDB-lite"/>
    </source>
</evidence>
<keyword evidence="2" id="KW-0812">Transmembrane</keyword>
<feature type="compositionally biased region" description="Low complexity" evidence="1">
    <location>
        <begin position="409"/>
        <end position="431"/>
    </location>
</feature>
<dbReference type="PANTHER" id="PTHR43798:SF27">
    <property type="entry name" value="HYDROLASE ALPHA_BETA HYDROLASE FOLD FAMILY"/>
    <property type="match status" value="1"/>
</dbReference>
<evidence type="ECO:0000256" key="2">
    <source>
        <dbReference type="SAM" id="Phobius"/>
    </source>
</evidence>
<protein>
    <recommendedName>
        <fullName evidence="7">Alpha/beta fold hydrolase</fullName>
    </recommendedName>
</protein>
<dbReference type="AlphaFoldDB" id="A0A8J3UR07"/>
<feature type="domain" description="AB hydrolase-1" evidence="3">
    <location>
        <begin position="116"/>
        <end position="259"/>
    </location>
</feature>
<feature type="transmembrane region" description="Helical" evidence="2">
    <location>
        <begin position="650"/>
        <end position="673"/>
    </location>
</feature>
<dbReference type="Proteomes" id="UP000644610">
    <property type="component" value="Unassembled WGS sequence"/>
</dbReference>
<keyword evidence="6" id="KW-1185">Reference proteome</keyword>
<keyword evidence="2" id="KW-1133">Transmembrane helix</keyword>
<name>A0A8J3UR07_9ACTN</name>
<keyword evidence="2" id="KW-0472">Membrane</keyword>
<feature type="region of interest" description="Disordered" evidence="1">
    <location>
        <begin position="1"/>
        <end position="71"/>
    </location>
</feature>
<reference evidence="5" key="1">
    <citation type="submission" date="2021-01" db="EMBL/GenBank/DDBJ databases">
        <title>Whole genome shotgun sequence of Planotetraspora silvatica NBRC 100141.</title>
        <authorList>
            <person name="Komaki H."/>
            <person name="Tamura T."/>
        </authorList>
    </citation>
    <scope>NUCLEOTIDE SEQUENCE</scope>
    <source>
        <strain evidence="5">NBRC 100141</strain>
    </source>
</reference>
<feature type="region of interest" description="Disordered" evidence="1">
    <location>
        <begin position="407"/>
        <end position="550"/>
    </location>
</feature>
<evidence type="ECO:0008006" key="7">
    <source>
        <dbReference type="Google" id="ProtNLM"/>
    </source>
</evidence>
<feature type="compositionally biased region" description="Low complexity" evidence="1">
    <location>
        <begin position="441"/>
        <end position="463"/>
    </location>
</feature>
<comment type="caution">
    <text evidence="5">The sequence shown here is derived from an EMBL/GenBank/DDBJ whole genome shotgun (WGS) entry which is preliminary data.</text>
</comment>
<gene>
    <name evidence="5" type="ORF">Psi02_43200</name>
</gene>
<evidence type="ECO:0000313" key="6">
    <source>
        <dbReference type="Proteomes" id="UP000644610"/>
    </source>
</evidence>
<feature type="compositionally biased region" description="Low complexity" evidence="1">
    <location>
        <begin position="15"/>
        <end position="49"/>
    </location>
</feature>
<feature type="compositionally biased region" description="Gly residues" evidence="1">
    <location>
        <begin position="464"/>
        <end position="479"/>
    </location>
</feature>
<accession>A0A8J3UR07</accession>
<evidence type="ECO:0000259" key="3">
    <source>
        <dbReference type="Pfam" id="PF00561"/>
    </source>
</evidence>
<sequence length="762" mass="78642">MPGAQAAVHAERATADPTPQTTGGATPQTTGRATPQTTGRPTPQATRTAQSTSQAPVTGSTKQARVEQHPCSRQLPAGTICGFLIVPERRDAPSGTTIKVGYAVHHAEGPGRKADAVVYMGGGPGASSQQLTGFLVEMLPNRDVITIEQRGDRFSEPRLQCPEIAEGLVQTLQTTGQAAQESALLAKSALACQDRLSGQASLSGYRTSEIAADVVDLRKAIGYSKWNLLGVSYSTRVMLQAAAKDPQGTRSVVLDSLVTGRVAPNGDGWPRLAATIAKLGITARFDAMVARLNAKPVALTTRNPITDGEVTLLLDGTDVATILAESLQSSDVIPIIPALVDGVADGRTWLLQPLVDDMSDGLLSHEWGLYYTVLCQDQPPPVPAPGSRPLFTYAADAAACPAWPVPPKTAVSSPSAGTTSTPGKTPGTGSKTPDRATGTPGKDTTGNDITGDITAGATSKGTTGTTGLGATGNATGGKGATATDGSAAGASGTGSGKTGTVQGRTPRTRTTPGATGSGNTRATGSGNTRGTGRAGRIKARTPRTPRPPVRKPALAVPILVLGGQFDATTPPEAARETAQRTPSARFVEFAGVGHAVFLNSGCGRRTIAAFLDDPAASAPCDPAEATRPMVQPGTIFLTSSAYEITKHPVMLLPLLGFTLVSALQLLLGLVALVRRRGDWLAVLGGLLGLAFIGLVIDSLRGFAPMTLAIGLPEEIPWYGLIAIAAWLVSTVSAFRLRARTFAIVPCLAGLAFITWMYGWLVV</sequence>
<dbReference type="GO" id="GO:0003824">
    <property type="term" value="F:catalytic activity"/>
    <property type="evidence" value="ECO:0007669"/>
    <property type="project" value="UniProtKB-ARBA"/>
</dbReference>
<dbReference type="InterPro" id="IPR000073">
    <property type="entry name" value="AB_hydrolase_1"/>
</dbReference>
<feature type="compositionally biased region" description="Polar residues" evidence="1">
    <location>
        <begin position="50"/>
        <end position="63"/>
    </location>
</feature>
<evidence type="ECO:0000259" key="4">
    <source>
        <dbReference type="Pfam" id="PF08386"/>
    </source>
</evidence>
<feature type="domain" description="Peptidase S33 tripeptidyl aminopeptidase-like C-terminal" evidence="4">
    <location>
        <begin position="542"/>
        <end position="615"/>
    </location>
</feature>
<dbReference type="Gene3D" id="3.40.50.1820">
    <property type="entry name" value="alpha/beta hydrolase"/>
    <property type="match status" value="2"/>
</dbReference>
<dbReference type="Pfam" id="PF08386">
    <property type="entry name" value="Abhydrolase_4"/>
    <property type="match status" value="1"/>
</dbReference>
<dbReference type="GO" id="GO:0016020">
    <property type="term" value="C:membrane"/>
    <property type="evidence" value="ECO:0007669"/>
    <property type="project" value="TreeGrafter"/>
</dbReference>
<dbReference type="InterPro" id="IPR029058">
    <property type="entry name" value="AB_hydrolase_fold"/>
</dbReference>
<dbReference type="EMBL" id="BOOQ01000027">
    <property type="protein sequence ID" value="GII47896.1"/>
    <property type="molecule type" value="Genomic_DNA"/>
</dbReference>
<dbReference type="SUPFAM" id="SSF53474">
    <property type="entry name" value="alpha/beta-Hydrolases"/>
    <property type="match status" value="1"/>
</dbReference>
<dbReference type="PANTHER" id="PTHR43798">
    <property type="entry name" value="MONOACYLGLYCEROL LIPASE"/>
    <property type="match status" value="1"/>
</dbReference>
<feature type="compositionally biased region" description="Low complexity" evidence="1">
    <location>
        <begin position="498"/>
        <end position="518"/>
    </location>
</feature>
<dbReference type="InterPro" id="IPR013595">
    <property type="entry name" value="Pept_S33_TAP-like_C"/>
</dbReference>
<feature type="transmembrane region" description="Helical" evidence="2">
    <location>
        <begin position="680"/>
        <end position="703"/>
    </location>
</feature>
<organism evidence="5 6">
    <name type="scientific">Planotetraspora silvatica</name>
    <dbReference type="NCBI Taxonomy" id="234614"/>
    <lineage>
        <taxon>Bacteria</taxon>
        <taxon>Bacillati</taxon>
        <taxon>Actinomycetota</taxon>
        <taxon>Actinomycetes</taxon>
        <taxon>Streptosporangiales</taxon>
        <taxon>Streptosporangiaceae</taxon>
        <taxon>Planotetraspora</taxon>
    </lineage>
</organism>
<feature type="transmembrane region" description="Helical" evidence="2">
    <location>
        <begin position="715"/>
        <end position="734"/>
    </location>
</feature>
<dbReference type="Pfam" id="PF00561">
    <property type="entry name" value="Abhydrolase_1"/>
    <property type="match status" value="1"/>
</dbReference>
<proteinExistence type="predicted"/>